<dbReference type="CDD" id="cd04301">
    <property type="entry name" value="NAT_SF"/>
    <property type="match status" value="1"/>
</dbReference>
<gene>
    <name evidence="4" type="ORF">U732_4048</name>
</gene>
<evidence type="ECO:0000256" key="1">
    <source>
        <dbReference type="ARBA" id="ARBA00022679"/>
    </source>
</evidence>
<keyword evidence="5" id="KW-1185">Reference proteome</keyword>
<dbReference type="OrthoDB" id="1910906at2"/>
<evidence type="ECO:0000313" key="5">
    <source>
        <dbReference type="Proteomes" id="UP000031366"/>
    </source>
</evidence>
<accession>A0A0C1U6D0</accession>
<keyword evidence="1 4" id="KW-0808">Transferase</keyword>
<sequence length="306" mass="36107">MKVERLRDEMVEAFIEYCKKYREDPNDEGLNDMDLESFEINKENLTYILVSDNNIKGMISLILDDFYKQGGMGRLRIFHSIENKIDNYKIMLRAILEEIEGIDKIFIYIDQKNEVMAEILAALQFKLGGYSFTMIREDREVPKATFPEGYELRTFKENRDEMDWCKVRNIGFPEDSPRTPENVCLYWKGEPQCHLEDGMMLLYYNEEPIGTIRASVEFEAEEKYTYISVVCVNPEHRGKGLGRNLLRAAIDYGRIQGMPKAMLCVDIENESALNLYLREGFTKYKASVEYEYNWRRENEIQVCFYE</sequence>
<evidence type="ECO:0000256" key="2">
    <source>
        <dbReference type="ARBA" id="ARBA00023315"/>
    </source>
</evidence>
<evidence type="ECO:0000259" key="3">
    <source>
        <dbReference type="PROSITE" id="PS51186"/>
    </source>
</evidence>
<dbReference type="InterPro" id="IPR016181">
    <property type="entry name" value="Acyl_CoA_acyltransferase"/>
</dbReference>
<dbReference type="PANTHER" id="PTHR43420">
    <property type="entry name" value="ACETYLTRANSFERASE"/>
    <property type="match status" value="1"/>
</dbReference>
<dbReference type="SUPFAM" id="SSF55729">
    <property type="entry name" value="Acyl-CoA N-acyltransferases (Nat)"/>
    <property type="match status" value="1"/>
</dbReference>
<dbReference type="Gene3D" id="3.40.630.30">
    <property type="match status" value="1"/>
</dbReference>
<dbReference type="PROSITE" id="PS51186">
    <property type="entry name" value="GNAT"/>
    <property type="match status" value="1"/>
</dbReference>
<dbReference type="InterPro" id="IPR000182">
    <property type="entry name" value="GNAT_dom"/>
</dbReference>
<reference evidence="4 5" key="1">
    <citation type="journal article" date="2015" name="Infect. Genet. Evol.">
        <title>Genomic sequences of six botulinum neurotoxin-producing strains representing three clostridial species illustrate the mobility and diversity of botulinum neurotoxin genes.</title>
        <authorList>
            <person name="Smith T.J."/>
            <person name="Hill K.K."/>
            <person name="Xie G."/>
            <person name="Foley B.T."/>
            <person name="Williamson C.H."/>
            <person name="Foster J.T."/>
            <person name="Johnson S.L."/>
            <person name="Chertkov O."/>
            <person name="Teshima H."/>
            <person name="Gibbons H.S."/>
            <person name="Johnsky L.A."/>
            <person name="Karavis M.A."/>
            <person name="Smith L.A."/>
        </authorList>
    </citation>
    <scope>NUCLEOTIDE SEQUENCE [LARGE SCALE GENOMIC DNA]</scope>
    <source>
        <strain evidence="4 5">CDC 2741</strain>
    </source>
</reference>
<proteinExistence type="predicted"/>
<dbReference type="EMBL" id="AYSO01000011">
    <property type="protein sequence ID" value="KIE48274.1"/>
    <property type="molecule type" value="Genomic_DNA"/>
</dbReference>
<dbReference type="STRING" id="29341.RSJ17_10065"/>
<name>A0A0C1U6D0_9CLOT</name>
<keyword evidence="2" id="KW-0012">Acyltransferase</keyword>
<dbReference type="GO" id="GO:0016747">
    <property type="term" value="F:acyltransferase activity, transferring groups other than amino-acyl groups"/>
    <property type="evidence" value="ECO:0007669"/>
    <property type="project" value="InterPro"/>
</dbReference>
<organism evidence="4 5">
    <name type="scientific">Clostridium argentinense CDC 2741</name>
    <dbReference type="NCBI Taxonomy" id="1418104"/>
    <lineage>
        <taxon>Bacteria</taxon>
        <taxon>Bacillati</taxon>
        <taxon>Bacillota</taxon>
        <taxon>Clostridia</taxon>
        <taxon>Eubacteriales</taxon>
        <taxon>Clostridiaceae</taxon>
        <taxon>Clostridium</taxon>
    </lineage>
</organism>
<dbReference type="InterPro" id="IPR050680">
    <property type="entry name" value="YpeA/RimI_acetyltransf"/>
</dbReference>
<feature type="domain" description="N-acetyltransferase" evidence="3">
    <location>
        <begin position="150"/>
        <end position="299"/>
    </location>
</feature>
<dbReference type="Pfam" id="PF00583">
    <property type="entry name" value="Acetyltransf_1"/>
    <property type="match status" value="1"/>
</dbReference>
<dbReference type="AlphaFoldDB" id="A0A0C1U6D0"/>
<dbReference type="PANTHER" id="PTHR43420:SF12">
    <property type="entry name" value="N-ACETYLTRANSFERASE DOMAIN-CONTAINING PROTEIN"/>
    <property type="match status" value="1"/>
</dbReference>
<protein>
    <submittedName>
        <fullName evidence="4">Acetyltransferase domain protein</fullName>
    </submittedName>
</protein>
<dbReference type="RefSeq" id="WP_039630101.1">
    <property type="nucleotide sequence ID" value="NZ_AYSO01000011.1"/>
</dbReference>
<dbReference type="Proteomes" id="UP000031366">
    <property type="component" value="Unassembled WGS sequence"/>
</dbReference>
<evidence type="ECO:0000313" key="4">
    <source>
        <dbReference type="EMBL" id="KIE48274.1"/>
    </source>
</evidence>
<comment type="caution">
    <text evidence="4">The sequence shown here is derived from an EMBL/GenBank/DDBJ whole genome shotgun (WGS) entry which is preliminary data.</text>
</comment>